<evidence type="ECO:0000256" key="9">
    <source>
        <dbReference type="SAM" id="MobiDB-lite"/>
    </source>
</evidence>
<dbReference type="KEGG" id="bbel:109469405"/>
<keyword evidence="2" id="KW-0479">Metal-binding</keyword>
<proteinExistence type="predicted"/>
<evidence type="ECO:0000259" key="10">
    <source>
        <dbReference type="PROSITE" id="PS50157"/>
    </source>
</evidence>
<dbReference type="FunFam" id="3.30.160.60:FF:002458">
    <property type="entry name" value="Uncharacterized protein"/>
    <property type="match status" value="1"/>
</dbReference>
<protein>
    <submittedName>
        <fullName evidence="12">Zinc finger protein 624-like</fullName>
    </submittedName>
</protein>
<feature type="domain" description="C2H2-type" evidence="10">
    <location>
        <begin position="39"/>
        <end position="66"/>
    </location>
</feature>
<accession>A0A6P4Y3B5</accession>
<reference evidence="12" key="1">
    <citation type="submission" date="2025-08" db="UniProtKB">
        <authorList>
            <consortium name="RefSeq"/>
        </authorList>
    </citation>
    <scope>IDENTIFICATION</scope>
    <source>
        <tissue evidence="12">Gonad</tissue>
    </source>
</reference>
<dbReference type="SUPFAM" id="SSF57667">
    <property type="entry name" value="beta-beta-alpha zinc fingers"/>
    <property type="match status" value="5"/>
</dbReference>
<dbReference type="GO" id="GO:0003677">
    <property type="term" value="F:DNA binding"/>
    <property type="evidence" value="ECO:0007669"/>
    <property type="project" value="UniProtKB-KW"/>
</dbReference>
<evidence type="ECO:0000256" key="2">
    <source>
        <dbReference type="ARBA" id="ARBA00022723"/>
    </source>
</evidence>
<dbReference type="PANTHER" id="PTHR24392:SF31">
    <property type="entry name" value="C2H2-TYPE DOMAIN-CONTAINING PROTEIN"/>
    <property type="match status" value="1"/>
</dbReference>
<keyword evidence="3" id="KW-0677">Repeat</keyword>
<dbReference type="FunFam" id="3.30.160.60:FF:001309">
    <property type="entry name" value="Uncharacterized protein"/>
    <property type="match status" value="1"/>
</dbReference>
<dbReference type="GO" id="GO:0008270">
    <property type="term" value="F:zinc ion binding"/>
    <property type="evidence" value="ECO:0007669"/>
    <property type="project" value="UniProtKB-KW"/>
</dbReference>
<feature type="domain" description="C2H2-type" evidence="10">
    <location>
        <begin position="236"/>
        <end position="259"/>
    </location>
</feature>
<feature type="domain" description="C2H2-type" evidence="10">
    <location>
        <begin position="11"/>
        <end position="38"/>
    </location>
</feature>
<feature type="domain" description="C2H2-type" evidence="10">
    <location>
        <begin position="474"/>
        <end position="502"/>
    </location>
</feature>
<keyword evidence="6" id="KW-0238">DNA-binding</keyword>
<dbReference type="InterPro" id="IPR013087">
    <property type="entry name" value="Znf_C2H2_type"/>
</dbReference>
<feature type="domain" description="C2H2-type" evidence="10">
    <location>
        <begin position="67"/>
        <end position="94"/>
    </location>
</feature>
<feature type="region of interest" description="Disordered" evidence="9">
    <location>
        <begin position="122"/>
        <end position="201"/>
    </location>
</feature>
<feature type="compositionally biased region" description="Basic and acidic residues" evidence="9">
    <location>
        <begin position="180"/>
        <end position="191"/>
    </location>
</feature>
<keyword evidence="5" id="KW-0862">Zinc</keyword>
<dbReference type="GO" id="GO:0005634">
    <property type="term" value="C:nucleus"/>
    <property type="evidence" value="ECO:0007669"/>
    <property type="project" value="UniProtKB-SubCell"/>
</dbReference>
<dbReference type="Pfam" id="PF00096">
    <property type="entry name" value="zf-C2H2"/>
    <property type="match status" value="2"/>
</dbReference>
<dbReference type="Proteomes" id="UP000515135">
    <property type="component" value="Unplaced"/>
</dbReference>
<dbReference type="FunFam" id="3.30.160.60:FF:000446">
    <property type="entry name" value="Zinc finger protein"/>
    <property type="match status" value="1"/>
</dbReference>
<keyword evidence="11" id="KW-1185">Reference proteome</keyword>
<dbReference type="RefSeq" id="XP_019623470.1">
    <property type="nucleotide sequence ID" value="XM_019767911.1"/>
</dbReference>
<dbReference type="GeneID" id="109469405"/>
<feature type="domain" description="C2H2-type" evidence="10">
    <location>
        <begin position="208"/>
        <end position="235"/>
    </location>
</feature>
<evidence type="ECO:0000256" key="1">
    <source>
        <dbReference type="ARBA" id="ARBA00004123"/>
    </source>
</evidence>
<evidence type="ECO:0000313" key="11">
    <source>
        <dbReference type="Proteomes" id="UP000515135"/>
    </source>
</evidence>
<feature type="compositionally biased region" description="Polar residues" evidence="9">
    <location>
        <begin position="131"/>
        <end position="144"/>
    </location>
</feature>
<sequence>MTRGRPRKKAHVCGKCGYTTRLSYRFRQHVSLHTGERPYRCDQCDYAAIQKVNLLKHMAGHARNSRVKCQQCGYSTNQQSALSRHLAVHLEQKATNSNNAVTSDSKKSRYKAKQQLFCDQDKPETNIEPVPSTQYQSAQTNHTTTHNEKEAEKVCNATHMPSTVAERVDPNVRKRTLVNGEREPKTKQGKDQKRRKKKLKDNNETKPFVCTKCGYATAHKRDFKRHMLKHSSEKPYKCDRCDYSAIQKSHLHAHMKGHTRNGLLKCKYCGFSSDYQSVVTRHEEVHLRKEADKSGNSTTSQGENPHVNSETPPLLNIKDRYKLRDKVGVVKPETAHTGEKPYKHRRRASNAEDEMRQSIEASASNSSATFLCWKCQEIHTAEKPCKIRRPDPEEEERPVSRKIKRSASNLSKPFRCGQCAYLTNDVWKFDHHLLEHSCLDLSKKRYLCGLCSFTAAKKSSWDRHTLKHCDTKPFACNKCNFRTKYEVYLSAHAKRMHPSQKPKTYKHVKKHVPKFSRPRYDPKSKYKDMYTVKYNYPATAYSCKKCEYAAALKVLILRHVKTHT</sequence>
<gene>
    <name evidence="12" type="primary">LOC109469405</name>
</gene>
<evidence type="ECO:0000256" key="6">
    <source>
        <dbReference type="ARBA" id="ARBA00023125"/>
    </source>
</evidence>
<evidence type="ECO:0000256" key="5">
    <source>
        <dbReference type="ARBA" id="ARBA00022833"/>
    </source>
</evidence>
<feature type="region of interest" description="Disordered" evidence="9">
    <location>
        <begin position="331"/>
        <end position="356"/>
    </location>
</feature>
<name>A0A6P4Y3B5_BRABE</name>
<keyword evidence="7" id="KW-0539">Nucleus</keyword>
<organism evidence="11 12">
    <name type="scientific">Branchiostoma belcheri</name>
    <name type="common">Amphioxus</name>
    <dbReference type="NCBI Taxonomy" id="7741"/>
    <lineage>
        <taxon>Eukaryota</taxon>
        <taxon>Metazoa</taxon>
        <taxon>Chordata</taxon>
        <taxon>Cephalochordata</taxon>
        <taxon>Leptocardii</taxon>
        <taxon>Amphioxiformes</taxon>
        <taxon>Branchiostomatidae</taxon>
        <taxon>Branchiostoma</taxon>
    </lineage>
</organism>
<keyword evidence="4 8" id="KW-0863">Zinc-finger</keyword>
<evidence type="ECO:0000313" key="12">
    <source>
        <dbReference type="RefSeq" id="XP_019623470.1"/>
    </source>
</evidence>
<evidence type="ECO:0000256" key="3">
    <source>
        <dbReference type="ARBA" id="ARBA00022737"/>
    </source>
</evidence>
<feature type="domain" description="C2H2-type" evidence="10">
    <location>
        <begin position="541"/>
        <end position="564"/>
    </location>
</feature>
<evidence type="ECO:0000256" key="4">
    <source>
        <dbReference type="ARBA" id="ARBA00022771"/>
    </source>
</evidence>
<feature type="region of interest" description="Disordered" evidence="9">
    <location>
        <begin position="287"/>
        <end position="318"/>
    </location>
</feature>
<evidence type="ECO:0000256" key="7">
    <source>
        <dbReference type="ARBA" id="ARBA00023242"/>
    </source>
</evidence>
<dbReference type="InterPro" id="IPR036236">
    <property type="entry name" value="Znf_C2H2_sf"/>
</dbReference>
<dbReference type="SMART" id="SM00355">
    <property type="entry name" value="ZnF_C2H2"/>
    <property type="match status" value="10"/>
</dbReference>
<dbReference type="Gene3D" id="3.30.160.60">
    <property type="entry name" value="Classic Zinc Finger"/>
    <property type="match status" value="6"/>
</dbReference>
<feature type="compositionally biased region" description="Basic and acidic residues" evidence="9">
    <location>
        <begin position="331"/>
        <end position="341"/>
    </location>
</feature>
<dbReference type="AlphaFoldDB" id="A0A6P4Y3B5"/>
<dbReference type="OrthoDB" id="6077919at2759"/>
<dbReference type="PROSITE" id="PS50157">
    <property type="entry name" value="ZINC_FINGER_C2H2_2"/>
    <property type="match status" value="7"/>
</dbReference>
<feature type="compositionally biased region" description="Polar residues" evidence="9">
    <location>
        <begin position="294"/>
        <end position="311"/>
    </location>
</feature>
<comment type="subcellular location">
    <subcellularLocation>
        <location evidence="1">Nucleus</location>
    </subcellularLocation>
</comment>
<dbReference type="PANTHER" id="PTHR24392">
    <property type="entry name" value="ZINC FINGER PROTEIN"/>
    <property type="match status" value="1"/>
</dbReference>
<evidence type="ECO:0000256" key="8">
    <source>
        <dbReference type="PROSITE-ProRule" id="PRU00042"/>
    </source>
</evidence>